<reference evidence="1 2" key="1">
    <citation type="submission" date="2021-08" db="EMBL/GenBank/DDBJ databases">
        <title>Complete genome sequence of Leptospira kobayashii strain E30.</title>
        <authorList>
            <person name="Nakao R."/>
            <person name="Nakamura S."/>
            <person name="Masuzawa T."/>
            <person name="Koizumi N."/>
        </authorList>
    </citation>
    <scope>NUCLEOTIDE SEQUENCE [LARGE SCALE GENOMIC DNA]</scope>
    <source>
        <strain evidence="1 2">E30</strain>
    </source>
</reference>
<proteinExistence type="predicted"/>
<name>A0ABN6KGC3_9LEPT</name>
<gene>
    <name evidence="1" type="ORF">LPTSP3_g31930</name>
</gene>
<sequence>MNNKAVLVVAILMLTTVNLYPKETCIIGLRAPDGSPAKFQIIEHSSSKVLAISNNKGAATIIYDSPAMLETLLVEIKLDILTAKIYALPIKLRDSFYPDAYCGKWLDLNFN</sequence>
<keyword evidence="2" id="KW-1185">Reference proteome</keyword>
<evidence type="ECO:0000313" key="1">
    <source>
        <dbReference type="EMBL" id="BDA80263.1"/>
    </source>
</evidence>
<organism evidence="1 2">
    <name type="scientific">Leptospira kobayashii</name>
    <dbReference type="NCBI Taxonomy" id="1917830"/>
    <lineage>
        <taxon>Bacteria</taxon>
        <taxon>Pseudomonadati</taxon>
        <taxon>Spirochaetota</taxon>
        <taxon>Spirochaetia</taxon>
        <taxon>Leptospirales</taxon>
        <taxon>Leptospiraceae</taxon>
        <taxon>Leptospira</taxon>
    </lineage>
</organism>
<protein>
    <submittedName>
        <fullName evidence="1">Uncharacterized protein</fullName>
    </submittedName>
</protein>
<dbReference type="EMBL" id="AP025028">
    <property type="protein sequence ID" value="BDA80263.1"/>
    <property type="molecule type" value="Genomic_DNA"/>
</dbReference>
<dbReference type="Proteomes" id="UP000245263">
    <property type="component" value="Chromosome 1"/>
</dbReference>
<accession>A0ABN6KGC3</accession>
<dbReference type="RefSeq" id="WP_109021325.1">
    <property type="nucleotide sequence ID" value="NZ_AP025028.1"/>
</dbReference>
<evidence type="ECO:0000313" key="2">
    <source>
        <dbReference type="Proteomes" id="UP000245263"/>
    </source>
</evidence>